<dbReference type="GO" id="GO:0009113">
    <property type="term" value="P:purine nucleobase biosynthetic process"/>
    <property type="evidence" value="ECO:0007669"/>
    <property type="project" value="InterPro"/>
</dbReference>
<sequence length="81" mass="8689">KLLDGDKGPNTGGMGAYAPSSLANESLLRKIQKDIIIPTLAGMKKEGSEFCGVLFIGIMVVGNKPYVLEFNVRFGDPECEV</sequence>
<gene>
    <name evidence="7" type="ORF">LZC39_10450</name>
</gene>
<dbReference type="AlphaFoldDB" id="A0AAW5EEY0"/>
<dbReference type="Proteomes" id="UP001199644">
    <property type="component" value="Unassembled WGS sequence"/>
</dbReference>
<feature type="non-terminal residue" evidence="7">
    <location>
        <position position="1"/>
    </location>
</feature>
<dbReference type="InterPro" id="IPR000115">
    <property type="entry name" value="PRibGlycinamide_synth"/>
</dbReference>
<dbReference type="InterPro" id="IPR020559">
    <property type="entry name" value="PRibGlycinamide_synth_CS"/>
</dbReference>
<dbReference type="PANTHER" id="PTHR43472">
    <property type="entry name" value="PHOSPHORIBOSYLAMINE--GLYCINE LIGASE"/>
    <property type="match status" value="1"/>
</dbReference>
<dbReference type="InterPro" id="IPR020561">
    <property type="entry name" value="PRibGlycinamid_synth_ATP-grasp"/>
</dbReference>
<evidence type="ECO:0000259" key="6">
    <source>
        <dbReference type="Pfam" id="PF01071"/>
    </source>
</evidence>
<keyword evidence="3 7" id="KW-0436">Ligase</keyword>
<evidence type="ECO:0000256" key="4">
    <source>
        <dbReference type="ARBA" id="ARBA00022741"/>
    </source>
</evidence>
<dbReference type="PROSITE" id="PS00184">
    <property type="entry name" value="GARS"/>
    <property type="match status" value="1"/>
</dbReference>
<dbReference type="SMART" id="SM01209">
    <property type="entry name" value="GARS_A"/>
    <property type="match status" value="1"/>
</dbReference>
<evidence type="ECO:0000313" key="7">
    <source>
        <dbReference type="EMBL" id="MCH3852512.1"/>
    </source>
</evidence>
<evidence type="ECO:0000256" key="5">
    <source>
        <dbReference type="ARBA" id="ARBA00022840"/>
    </source>
</evidence>
<comment type="cofactor">
    <cofactor evidence="2">
        <name>Mg(2+)</name>
        <dbReference type="ChEBI" id="CHEBI:18420"/>
    </cofactor>
</comment>
<evidence type="ECO:0000256" key="3">
    <source>
        <dbReference type="ARBA" id="ARBA00022598"/>
    </source>
</evidence>
<reference evidence="7" key="1">
    <citation type="submission" date="2021-12" db="EMBL/GenBank/DDBJ databases">
        <title>Prevalence of phenicol resistance gene fexA in Campylobacter isolated from poultry supply chain.</title>
        <authorList>
            <person name="Tang B."/>
            <person name="Zheng X."/>
            <person name="Lin J."/>
            <person name="Lin R."/>
            <person name="Yang H."/>
            <person name="Shen Z."/>
            <person name="Xia F."/>
        </authorList>
    </citation>
    <scope>NUCLEOTIDE SEQUENCE</scope>
    <source>
        <strain evidence="7">CJHN2011004</strain>
    </source>
</reference>
<dbReference type="SUPFAM" id="SSF56059">
    <property type="entry name" value="Glutathione synthetase ATP-binding domain-like"/>
    <property type="match status" value="1"/>
</dbReference>
<evidence type="ECO:0000313" key="8">
    <source>
        <dbReference type="Proteomes" id="UP001199644"/>
    </source>
</evidence>
<keyword evidence="4" id="KW-0547">Nucleotide-binding</keyword>
<keyword evidence="5" id="KW-0067">ATP-binding</keyword>
<dbReference type="PANTHER" id="PTHR43472:SF1">
    <property type="entry name" value="PHOSPHORIBOSYLAMINE--GLYCINE LIGASE, CHLOROPLASTIC"/>
    <property type="match status" value="1"/>
</dbReference>
<evidence type="ECO:0000256" key="2">
    <source>
        <dbReference type="ARBA" id="ARBA00001946"/>
    </source>
</evidence>
<accession>A0AAW5EEY0</accession>
<dbReference type="EMBL" id="JAJUOL010000157">
    <property type="protein sequence ID" value="MCH3852512.1"/>
    <property type="molecule type" value="Genomic_DNA"/>
</dbReference>
<dbReference type="Gene3D" id="3.30.470.20">
    <property type="entry name" value="ATP-grasp fold, B domain"/>
    <property type="match status" value="1"/>
</dbReference>
<dbReference type="GO" id="GO:0005524">
    <property type="term" value="F:ATP binding"/>
    <property type="evidence" value="ECO:0007669"/>
    <property type="project" value="UniProtKB-KW"/>
</dbReference>
<proteinExistence type="predicted"/>
<organism evidence="7 8">
    <name type="scientific">Campylobacter jejuni</name>
    <dbReference type="NCBI Taxonomy" id="197"/>
    <lineage>
        <taxon>Bacteria</taxon>
        <taxon>Pseudomonadati</taxon>
        <taxon>Campylobacterota</taxon>
        <taxon>Epsilonproteobacteria</taxon>
        <taxon>Campylobacterales</taxon>
        <taxon>Campylobacteraceae</taxon>
        <taxon>Campylobacter</taxon>
    </lineage>
</organism>
<feature type="non-terminal residue" evidence="7">
    <location>
        <position position="81"/>
    </location>
</feature>
<feature type="domain" description="Phosphoribosylglycinamide synthetase ATP-grasp (A)" evidence="6">
    <location>
        <begin position="1"/>
        <end position="79"/>
    </location>
</feature>
<comment type="caution">
    <text evidence="7">The sequence shown here is derived from an EMBL/GenBank/DDBJ whole genome shotgun (WGS) entry which is preliminary data.</text>
</comment>
<dbReference type="GO" id="GO:0004637">
    <property type="term" value="F:phosphoribosylamine-glycine ligase activity"/>
    <property type="evidence" value="ECO:0007669"/>
    <property type="project" value="InterPro"/>
</dbReference>
<name>A0AAW5EEY0_CAMJU</name>
<comment type="cofactor">
    <cofactor evidence="1">
        <name>Mn(2+)</name>
        <dbReference type="ChEBI" id="CHEBI:29035"/>
    </cofactor>
</comment>
<dbReference type="Pfam" id="PF01071">
    <property type="entry name" value="GARS_A"/>
    <property type="match status" value="1"/>
</dbReference>
<protein>
    <submittedName>
        <fullName evidence="7">Phosphoribosylamine--glycine ligase</fullName>
    </submittedName>
</protein>
<evidence type="ECO:0000256" key="1">
    <source>
        <dbReference type="ARBA" id="ARBA00001936"/>
    </source>
</evidence>